<dbReference type="GO" id="GO:0004867">
    <property type="term" value="F:serine-type endopeptidase inhibitor activity"/>
    <property type="evidence" value="ECO:0007669"/>
    <property type="project" value="InterPro"/>
</dbReference>
<feature type="region of interest" description="Disordered" evidence="10">
    <location>
        <begin position="25"/>
        <end position="83"/>
    </location>
</feature>
<evidence type="ECO:0000256" key="4">
    <source>
        <dbReference type="ARBA" id="ARBA00022824"/>
    </source>
</evidence>
<evidence type="ECO:0000256" key="3">
    <source>
        <dbReference type="ARBA" id="ARBA00022729"/>
    </source>
</evidence>
<evidence type="ECO:0000259" key="12">
    <source>
        <dbReference type="SMART" id="SM00093"/>
    </source>
</evidence>
<name>A0A6P3W285_CLUHA</name>
<dbReference type="GO" id="GO:0030199">
    <property type="term" value="P:collagen fibril organization"/>
    <property type="evidence" value="ECO:0007669"/>
    <property type="project" value="TreeGrafter"/>
</dbReference>
<dbReference type="Proteomes" id="UP000515152">
    <property type="component" value="Chromosome 8"/>
</dbReference>
<evidence type="ECO:0000256" key="7">
    <source>
        <dbReference type="ARBA" id="ARBA00025405"/>
    </source>
</evidence>
<evidence type="ECO:0000256" key="8">
    <source>
        <dbReference type="ARBA" id="ARBA00030441"/>
    </source>
</evidence>
<evidence type="ECO:0000256" key="6">
    <source>
        <dbReference type="ARBA" id="ARBA00023186"/>
    </source>
</evidence>
<feature type="signal peptide" evidence="11">
    <location>
        <begin position="1"/>
        <end position="19"/>
    </location>
</feature>
<dbReference type="Pfam" id="PF00079">
    <property type="entry name" value="Serpin"/>
    <property type="match status" value="1"/>
</dbReference>
<dbReference type="Gene3D" id="2.30.39.10">
    <property type="entry name" value="Alpha-1-antitrypsin, domain 1"/>
    <property type="match status" value="1"/>
</dbReference>
<dbReference type="InterPro" id="IPR036186">
    <property type="entry name" value="Serpin_sf"/>
</dbReference>
<dbReference type="InterPro" id="IPR000215">
    <property type="entry name" value="Serpin_fam"/>
</dbReference>
<sequence length="463" mass="51392">MHVKRLIVLCVLAISTAGAVKKVSAGAEKKPAAGEKKPVAVEKKPVAVEKKPAAGEKKPVVEEKKPVAMEKKPAAEEKKPLSSHASILADNSASLAFNLYHNTAKEKNIENILISPVVVANSLGLVALGGKSSTTSQVRTVLSNDRVKDDQLHAGLAELLTEVSDPAERNVTWKISNRLYGPSSVNFADGFVKGSKKHYNFEHSKINFRDKHSAVNSINEWASKSTDGKLLEVTKDVDKTDGAMIINAMFFKPHWNEQFHDKMVDNRGFLVSRNLKLSIPMMHRTGIYGFHEDTKNRLNVLSMPLAHKKSSLVLIMSYHVEPLERLEKLLTRKQLDTWMSNLEEKAVAISLPKTSIEVSHNLQKHLGELGLTEAVDKTKADLSHISGKKDLYLSNVFHASAMEWGTEGNPPDLSVYGTDKLKDPKLFYADHPFIFLVKDNKTDSILFIGRMVRPKGDILRDEL</sequence>
<evidence type="ECO:0000256" key="11">
    <source>
        <dbReference type="SAM" id="SignalP"/>
    </source>
</evidence>
<dbReference type="PANTHER" id="PTHR11461">
    <property type="entry name" value="SERINE PROTEASE INHIBITOR, SERPIN"/>
    <property type="match status" value="1"/>
</dbReference>
<feature type="compositionally biased region" description="Basic and acidic residues" evidence="10">
    <location>
        <begin position="27"/>
        <end position="80"/>
    </location>
</feature>
<keyword evidence="4" id="KW-0256">Endoplasmic reticulum</keyword>
<accession>A0A6P3W285</accession>
<evidence type="ECO:0000256" key="10">
    <source>
        <dbReference type="SAM" id="MobiDB-lite"/>
    </source>
</evidence>
<evidence type="ECO:0000256" key="5">
    <source>
        <dbReference type="ARBA" id="ARBA00023180"/>
    </source>
</evidence>
<keyword evidence="3 11" id="KW-0732">Signal</keyword>
<dbReference type="Gene3D" id="3.30.497.10">
    <property type="entry name" value="Antithrombin, subunit I, domain 2"/>
    <property type="match status" value="1"/>
</dbReference>
<dbReference type="PROSITE" id="PS00284">
    <property type="entry name" value="SERPIN"/>
    <property type="match status" value="1"/>
</dbReference>
<keyword evidence="6" id="KW-0143">Chaperone</keyword>
<dbReference type="PANTHER" id="PTHR11461:SF27">
    <property type="entry name" value="SERPIN H1"/>
    <property type="match status" value="1"/>
</dbReference>
<keyword evidence="5" id="KW-0325">Glycoprotein</keyword>
<dbReference type="GeneID" id="105904456"/>
<gene>
    <name evidence="14" type="primary">serpinh1a</name>
</gene>
<evidence type="ECO:0000256" key="2">
    <source>
        <dbReference type="ARBA" id="ARBA00013551"/>
    </source>
</evidence>
<dbReference type="GO" id="GO:0005783">
    <property type="term" value="C:endoplasmic reticulum"/>
    <property type="evidence" value="ECO:0007669"/>
    <property type="project" value="TreeGrafter"/>
</dbReference>
<dbReference type="SMART" id="SM00093">
    <property type="entry name" value="SERPIN"/>
    <property type="match status" value="1"/>
</dbReference>
<dbReference type="SUPFAM" id="SSF56574">
    <property type="entry name" value="Serpins"/>
    <property type="match status" value="1"/>
</dbReference>
<dbReference type="RefSeq" id="XP_012687795.2">
    <property type="nucleotide sequence ID" value="XM_012832341.2"/>
</dbReference>
<comment type="function">
    <text evidence="7">Binds specifically to collagen. Could be involved as a chaperone in the biosynthetic pathway of collagen.</text>
</comment>
<dbReference type="InterPro" id="IPR042178">
    <property type="entry name" value="Serpin_sf_1"/>
</dbReference>
<dbReference type="GO" id="GO:0005615">
    <property type="term" value="C:extracellular space"/>
    <property type="evidence" value="ECO:0007669"/>
    <property type="project" value="InterPro"/>
</dbReference>
<evidence type="ECO:0000313" key="13">
    <source>
        <dbReference type="Proteomes" id="UP000515152"/>
    </source>
</evidence>
<proteinExistence type="inferred from homology"/>
<feature type="chain" id="PRO_5027951653" description="Serpin H1" evidence="11">
    <location>
        <begin position="20"/>
        <end position="463"/>
    </location>
</feature>
<feature type="domain" description="Serpin" evidence="12">
    <location>
        <begin position="97"/>
        <end position="454"/>
    </location>
</feature>
<protein>
    <recommendedName>
        <fullName evidence="2">Serpin H1</fullName>
    </recommendedName>
    <alternativeName>
        <fullName evidence="8">Collagen-binding protein</fullName>
    </alternativeName>
</protein>
<dbReference type="OrthoDB" id="671595at2759"/>
<dbReference type="CTD" id="555328"/>
<evidence type="ECO:0000256" key="9">
    <source>
        <dbReference type="RuleBase" id="RU000411"/>
    </source>
</evidence>
<dbReference type="KEGG" id="char:105904456"/>
<dbReference type="InterPro" id="IPR023796">
    <property type="entry name" value="Serpin_dom"/>
</dbReference>
<evidence type="ECO:0000256" key="1">
    <source>
        <dbReference type="ARBA" id="ARBA00009500"/>
    </source>
</evidence>
<dbReference type="InterPro" id="IPR042185">
    <property type="entry name" value="Serpin_sf_2"/>
</dbReference>
<organism evidence="13 14">
    <name type="scientific">Clupea harengus</name>
    <name type="common">Atlantic herring</name>
    <dbReference type="NCBI Taxonomy" id="7950"/>
    <lineage>
        <taxon>Eukaryota</taxon>
        <taxon>Metazoa</taxon>
        <taxon>Chordata</taxon>
        <taxon>Craniata</taxon>
        <taxon>Vertebrata</taxon>
        <taxon>Euteleostomi</taxon>
        <taxon>Actinopterygii</taxon>
        <taxon>Neopterygii</taxon>
        <taxon>Teleostei</taxon>
        <taxon>Clupei</taxon>
        <taxon>Clupeiformes</taxon>
        <taxon>Clupeoidei</taxon>
        <taxon>Clupeidae</taxon>
        <taxon>Clupea</taxon>
    </lineage>
</organism>
<evidence type="ECO:0000313" key="14">
    <source>
        <dbReference type="RefSeq" id="XP_012687795.2"/>
    </source>
</evidence>
<dbReference type="InterPro" id="IPR023795">
    <property type="entry name" value="Serpin_CS"/>
</dbReference>
<dbReference type="AlphaFoldDB" id="A0A6P3W285"/>
<comment type="similarity">
    <text evidence="1 9">Belongs to the serpin family.</text>
</comment>
<keyword evidence="13" id="KW-1185">Reference proteome</keyword>
<reference evidence="14" key="1">
    <citation type="submission" date="2025-08" db="UniProtKB">
        <authorList>
            <consortium name="RefSeq"/>
        </authorList>
    </citation>
    <scope>IDENTIFICATION</scope>
</reference>